<protein>
    <submittedName>
        <fullName evidence="1">Lysophospholipase</fullName>
    </submittedName>
</protein>
<reference evidence="1" key="1">
    <citation type="journal article" date="2021" name="Proc. Natl. Acad. Sci. U.S.A.">
        <title>Global biogeography of chemosynthetic symbionts reveals both localized and globally distributed symbiont groups. .</title>
        <authorList>
            <person name="Osvatic J.T."/>
            <person name="Wilkins L.G.E."/>
            <person name="Leibrecht L."/>
            <person name="Leray M."/>
            <person name="Zauner S."/>
            <person name="Polzin J."/>
            <person name="Camacho Y."/>
            <person name="Gros O."/>
            <person name="van Gils J.A."/>
            <person name="Eisen J.A."/>
            <person name="Petersen J.M."/>
            <person name="Yuen B."/>
        </authorList>
    </citation>
    <scope>NUCLEOTIDE SEQUENCE</scope>
    <source>
        <strain evidence="1">MAGclacostrist064TRANS</strain>
    </source>
</reference>
<accession>A0A9E4N5C8</accession>
<dbReference type="Proteomes" id="UP000886667">
    <property type="component" value="Unassembled WGS sequence"/>
</dbReference>
<sequence length="306" mass="34541">MIGSMIADTFIKPFQSPVFDSPENYDLDYEDVVFEARDGVRLSGWLIKGDNDKVIIQSHFGTQCSRSGYTPEGKGFLKGSDKDIRFLRQAKYLNEAGYSVLMYDFRNHGNSQEGILPWITWGPTEALDVIAAVEFISTHHDYKNADIGLLSICMGQGASIAAFAEDGGLKNYPNIKTMISVQPMDYECFVHAMGLPKFMVNSTTKAIEKRTHMDFNKTSWRPLVKEVTVPTLVIQNRNDGYLDETFVNGVFNDLKVEKEMLWIDLPNMGNAVNNRFAAYDWLGDHPEPILQWFGKYMMPLAGTDGD</sequence>
<name>A0A9E4N5C8_9GAMM</name>
<comment type="caution">
    <text evidence="1">The sequence shown here is derived from an EMBL/GenBank/DDBJ whole genome shotgun (WGS) entry which is preliminary data.</text>
</comment>
<evidence type="ECO:0000313" key="2">
    <source>
        <dbReference type="Proteomes" id="UP000886667"/>
    </source>
</evidence>
<dbReference type="AlphaFoldDB" id="A0A9E4N5C8"/>
<dbReference type="Gene3D" id="3.40.50.1820">
    <property type="entry name" value="alpha/beta hydrolase"/>
    <property type="match status" value="1"/>
</dbReference>
<evidence type="ECO:0000313" key="1">
    <source>
        <dbReference type="EMBL" id="MCG7947603.1"/>
    </source>
</evidence>
<gene>
    <name evidence="1" type="ORF">JAZ07_14770</name>
</gene>
<organism evidence="1 2">
    <name type="scientific">Candidatus Thiodiazotropha taylori</name>
    <dbReference type="NCBI Taxonomy" id="2792791"/>
    <lineage>
        <taxon>Bacteria</taxon>
        <taxon>Pseudomonadati</taxon>
        <taxon>Pseudomonadota</taxon>
        <taxon>Gammaproteobacteria</taxon>
        <taxon>Chromatiales</taxon>
        <taxon>Sedimenticolaceae</taxon>
        <taxon>Candidatus Thiodiazotropha</taxon>
    </lineage>
</organism>
<dbReference type="InterPro" id="IPR029058">
    <property type="entry name" value="AB_hydrolase_fold"/>
</dbReference>
<dbReference type="SUPFAM" id="SSF53474">
    <property type="entry name" value="alpha/beta-Hydrolases"/>
    <property type="match status" value="1"/>
</dbReference>
<dbReference type="EMBL" id="JAEPCM010000521">
    <property type="protein sequence ID" value="MCG7947603.1"/>
    <property type="molecule type" value="Genomic_DNA"/>
</dbReference>
<proteinExistence type="predicted"/>